<keyword evidence="5 9" id="KW-0997">Cell inner membrane</keyword>
<dbReference type="FunFam" id="1.20.1640.10:FF:000001">
    <property type="entry name" value="Efflux pump membrane transporter"/>
    <property type="match status" value="1"/>
</dbReference>
<name>A0A1H3B347_9RHOB</name>
<comment type="similarity">
    <text evidence="2 9">Belongs to the resistance-nodulation-cell division (RND) (TC 2.A.6) family.</text>
</comment>
<dbReference type="Gene3D" id="1.20.1640.10">
    <property type="entry name" value="Multidrug efflux transporter AcrB transmembrane domain"/>
    <property type="match status" value="2"/>
</dbReference>
<evidence type="ECO:0000256" key="4">
    <source>
        <dbReference type="ARBA" id="ARBA00022475"/>
    </source>
</evidence>
<evidence type="ECO:0000256" key="1">
    <source>
        <dbReference type="ARBA" id="ARBA00004429"/>
    </source>
</evidence>
<keyword evidence="6 9" id="KW-0812">Transmembrane</keyword>
<feature type="transmembrane region" description="Helical" evidence="9">
    <location>
        <begin position="534"/>
        <end position="551"/>
    </location>
</feature>
<feature type="transmembrane region" description="Helical" evidence="9">
    <location>
        <begin position="437"/>
        <end position="459"/>
    </location>
</feature>
<dbReference type="SUPFAM" id="SSF82714">
    <property type="entry name" value="Multidrug efflux transporter AcrB TolC docking domain, DN and DC subdomains"/>
    <property type="match status" value="2"/>
</dbReference>
<comment type="caution">
    <text evidence="9">Lacks conserved residue(s) required for the propagation of feature annotation.</text>
</comment>
<evidence type="ECO:0000256" key="2">
    <source>
        <dbReference type="ARBA" id="ARBA00010942"/>
    </source>
</evidence>
<feature type="transmembrane region" description="Helical" evidence="9">
    <location>
        <begin position="868"/>
        <end position="885"/>
    </location>
</feature>
<dbReference type="Proteomes" id="UP000182944">
    <property type="component" value="Unassembled WGS sequence"/>
</dbReference>
<dbReference type="InterPro" id="IPR004764">
    <property type="entry name" value="MdtF-like"/>
</dbReference>
<dbReference type="InterPro" id="IPR027463">
    <property type="entry name" value="AcrB_DN_DC_subdom"/>
</dbReference>
<dbReference type="GO" id="GO:0005886">
    <property type="term" value="C:plasma membrane"/>
    <property type="evidence" value="ECO:0007669"/>
    <property type="project" value="UniProtKB-SubCell"/>
</dbReference>
<dbReference type="FunFam" id="3.30.70.1430:FF:000001">
    <property type="entry name" value="Efflux pump membrane transporter"/>
    <property type="match status" value="1"/>
</dbReference>
<dbReference type="EMBL" id="FNNA01000005">
    <property type="protein sequence ID" value="SDX36333.1"/>
    <property type="molecule type" value="Genomic_DNA"/>
</dbReference>
<feature type="transmembrane region" description="Helical" evidence="9">
    <location>
        <begin position="918"/>
        <end position="942"/>
    </location>
</feature>
<dbReference type="Gene3D" id="3.30.2090.10">
    <property type="entry name" value="Multidrug efflux transporter AcrB TolC docking domain, DN and DC subdomains"/>
    <property type="match status" value="2"/>
</dbReference>
<feature type="transmembrane region" description="Helical" evidence="9">
    <location>
        <begin position="392"/>
        <end position="412"/>
    </location>
</feature>
<dbReference type="STRING" id="1545044.SAMN05444276_10565"/>
<dbReference type="NCBIfam" id="NF000282">
    <property type="entry name" value="RND_permease_1"/>
    <property type="match status" value="1"/>
</dbReference>
<dbReference type="NCBIfam" id="TIGR00915">
    <property type="entry name" value="2A0602"/>
    <property type="match status" value="1"/>
</dbReference>
<evidence type="ECO:0000256" key="7">
    <source>
        <dbReference type="ARBA" id="ARBA00022989"/>
    </source>
</evidence>
<dbReference type="PRINTS" id="PR00702">
    <property type="entry name" value="ACRIFLAVINRP"/>
</dbReference>
<keyword evidence="4" id="KW-1003">Cell membrane</keyword>
<dbReference type="Pfam" id="PF00873">
    <property type="entry name" value="ACR_tran"/>
    <property type="match status" value="1"/>
</dbReference>
<feature type="transmembrane region" description="Helical" evidence="9">
    <location>
        <begin position="339"/>
        <end position="358"/>
    </location>
</feature>
<feature type="transmembrane region" description="Helical" evidence="9">
    <location>
        <begin position="997"/>
        <end position="1021"/>
    </location>
</feature>
<dbReference type="GO" id="GO:0015562">
    <property type="term" value="F:efflux transmembrane transporter activity"/>
    <property type="evidence" value="ECO:0007669"/>
    <property type="project" value="InterPro"/>
</dbReference>
<dbReference type="Gene3D" id="3.30.70.1320">
    <property type="entry name" value="Multidrug efflux transporter AcrB pore domain like"/>
    <property type="match status" value="1"/>
</dbReference>
<organism evidence="10 11">
    <name type="scientific">Paracoccus sanguinis</name>
    <dbReference type="NCBI Taxonomy" id="1545044"/>
    <lineage>
        <taxon>Bacteria</taxon>
        <taxon>Pseudomonadati</taxon>
        <taxon>Pseudomonadota</taxon>
        <taxon>Alphaproteobacteria</taxon>
        <taxon>Rhodobacterales</taxon>
        <taxon>Paracoccaceae</taxon>
        <taxon>Paracoccus</taxon>
    </lineage>
</organism>
<keyword evidence="7 9" id="KW-1133">Transmembrane helix</keyword>
<gene>
    <name evidence="10" type="ORF">SAMN05444276_10565</name>
</gene>
<feature type="transmembrane region" description="Helical" evidence="9">
    <location>
        <begin position="365"/>
        <end position="386"/>
    </location>
</feature>
<dbReference type="PANTHER" id="PTHR32063:SF13">
    <property type="entry name" value="MULTIDRUG EFFLUX PUMP SUBUNIT ACRB-RELATED"/>
    <property type="match status" value="1"/>
</dbReference>
<proteinExistence type="inferred from homology"/>
<dbReference type="OrthoDB" id="9807350at2"/>
<evidence type="ECO:0000256" key="9">
    <source>
        <dbReference type="RuleBase" id="RU364070"/>
    </source>
</evidence>
<dbReference type="PANTHER" id="PTHR32063">
    <property type="match status" value="1"/>
</dbReference>
<sequence length="1046" mass="110643">MAQFFIHRPVFAWVLAIVTMLAGIWAVLQLPVSQYPDIAPTTVRISASYSGATAEAVQNSVTTPIEDTLTGLDGLLYFESASSQGRASITLTFDDSVDPTDALNDVQSRVRSVEARLPSAVQTAGVSVTRSSSSILLVGALVSTDGRYSTLELGNLLEEVVEGPVKRVPGVGGINVFGSGYAMRIWLDPLRLAQFQLTPSDITAAVAAQNATVSVGALGTQPVVPGQQFTATITAQSQLTSVEDFQRILLRTGADGASVWLGDVAEIEIGQQSYGSNSRFSGQNASGFGVNLETGANAVDTASGVRAVLDGLQSALPEGVEVRVAYDTSPFVEESINKVYHTLIEAVVLVIGVILIFLQSWRATIIPVVVVPVVLLGTFGVLYALGYSINTLTMFAMVLAIGLLVDDAIVVVENVERIMREDGLDPVRATEIGMRQITGALIGIAVVLSAVFLPMAFMAGSTGVVYRQFSVTIITAMALSLAAALILTPSQTASLLRPHREGKGFAPARWFNHGFDRLTDGYAAAVARIVRHPVLVLVVLALLSAGVWALFTRMNSTFLPTEDQGVMMAQVNLSEGTTAQQTLAVVEEIEHYLLTEEPAVESTFGALGFGFSGSGQGRAMLFVKLRDFAERGDPDQSAAAVVRRANARFGGHRAGRVIFMQPPPIQGLGNQAGFQMYLIDQSAQGTDALRTAVQTLETRAATDPRLSNVQGQGDQDDAALRLDIDAQRAEALGLSLSDVNGMLSTIFAGREVNDFAMGATLRPVIVQGGAPFRMQPDDLESWYARNVQGEMVPFSAFMSTRWVPVAPRLARFEGSDAISVSGSEGAGWTSGQAMEAMEELVAELPGGWGVAWTGLSYQERQSGNQAPYLYALSALVVFLSLAALYESWTVPFSVMLAVPVGVLGAVAAALLFGQSNDVYFKVGILTTIGLAAKNAILIVEFARELEFAGRSTAQAAVEAARLRLRPILMTSFAFILGVTPLAVASGAGAVAQNSIGIGVMGGMMAATFLGVFLVPGFYVAVRRFSGNRPLRNPDAPAAAPPAAPAE</sequence>
<evidence type="ECO:0000256" key="5">
    <source>
        <dbReference type="ARBA" id="ARBA00022519"/>
    </source>
</evidence>
<evidence type="ECO:0000256" key="6">
    <source>
        <dbReference type="ARBA" id="ARBA00022692"/>
    </source>
</evidence>
<dbReference type="SUPFAM" id="SSF82693">
    <property type="entry name" value="Multidrug efflux transporter AcrB pore domain, PN1, PN2, PC1 and PC2 subdomains"/>
    <property type="match status" value="4"/>
</dbReference>
<feature type="transmembrane region" description="Helical" evidence="9">
    <location>
        <begin position="967"/>
        <end position="991"/>
    </location>
</feature>
<dbReference type="InterPro" id="IPR001036">
    <property type="entry name" value="Acrflvin-R"/>
</dbReference>
<feature type="transmembrane region" description="Helical" evidence="9">
    <location>
        <begin position="892"/>
        <end position="912"/>
    </location>
</feature>
<dbReference type="GO" id="GO:0009636">
    <property type="term" value="P:response to toxic substance"/>
    <property type="evidence" value="ECO:0007669"/>
    <property type="project" value="UniProtKB-ARBA"/>
</dbReference>
<dbReference type="Gene3D" id="3.30.70.1430">
    <property type="entry name" value="Multidrug efflux transporter AcrB pore domain"/>
    <property type="match status" value="2"/>
</dbReference>
<dbReference type="Gene3D" id="3.30.70.1440">
    <property type="entry name" value="Multidrug efflux transporter AcrB pore domain"/>
    <property type="match status" value="1"/>
</dbReference>
<evidence type="ECO:0000256" key="8">
    <source>
        <dbReference type="ARBA" id="ARBA00023136"/>
    </source>
</evidence>
<accession>A0A1H3B347</accession>
<comment type="subcellular location">
    <subcellularLocation>
        <location evidence="1 9">Cell inner membrane</location>
        <topology evidence="1 9">Multi-pass membrane protein</topology>
    </subcellularLocation>
</comment>
<dbReference type="RefSeq" id="WP_052176592.1">
    <property type="nucleotide sequence ID" value="NZ_FNNA01000005.1"/>
</dbReference>
<evidence type="ECO:0000313" key="10">
    <source>
        <dbReference type="EMBL" id="SDX36333.1"/>
    </source>
</evidence>
<keyword evidence="8 9" id="KW-0472">Membrane</keyword>
<evidence type="ECO:0000256" key="3">
    <source>
        <dbReference type="ARBA" id="ARBA00022448"/>
    </source>
</evidence>
<keyword evidence="11" id="KW-1185">Reference proteome</keyword>
<reference evidence="11" key="1">
    <citation type="submission" date="2016-10" db="EMBL/GenBank/DDBJ databases">
        <authorList>
            <person name="Varghese N."/>
            <person name="Submissions S."/>
        </authorList>
    </citation>
    <scope>NUCLEOTIDE SEQUENCE [LARGE SCALE GENOMIC DNA]</scope>
    <source>
        <strain evidence="11">DSM 29303</strain>
    </source>
</reference>
<dbReference type="AlphaFoldDB" id="A0A1H3B347"/>
<keyword evidence="3 9" id="KW-0813">Transport</keyword>
<evidence type="ECO:0000313" key="11">
    <source>
        <dbReference type="Proteomes" id="UP000182944"/>
    </source>
</evidence>
<protein>
    <recommendedName>
        <fullName evidence="9">Efflux pump membrane transporter</fullName>
    </recommendedName>
</protein>
<dbReference type="GO" id="GO:0042910">
    <property type="term" value="F:xenobiotic transmembrane transporter activity"/>
    <property type="evidence" value="ECO:0007669"/>
    <property type="project" value="TreeGrafter"/>
</dbReference>
<dbReference type="SUPFAM" id="SSF82866">
    <property type="entry name" value="Multidrug efflux transporter AcrB transmembrane domain"/>
    <property type="match status" value="2"/>
</dbReference>
<feature type="transmembrane region" description="Helical" evidence="9">
    <location>
        <begin position="465"/>
        <end position="487"/>
    </location>
</feature>